<dbReference type="InterPro" id="IPR025705">
    <property type="entry name" value="Beta_hexosaminidase_sua/sub"/>
</dbReference>
<evidence type="ECO:0000259" key="12">
    <source>
        <dbReference type="Pfam" id="PF14845"/>
    </source>
</evidence>
<dbReference type="Gene3D" id="3.20.20.80">
    <property type="entry name" value="Glycosidases"/>
    <property type="match status" value="1"/>
</dbReference>
<dbReference type="EMBL" id="JXXN02004012">
    <property type="protein sequence ID" value="THD20955.1"/>
    <property type="molecule type" value="Genomic_DNA"/>
</dbReference>
<reference evidence="13" key="1">
    <citation type="submission" date="2019-03" db="EMBL/GenBank/DDBJ databases">
        <title>Improved annotation for the trematode Fasciola hepatica.</title>
        <authorList>
            <person name="Choi Y.-J."/>
            <person name="Martin J."/>
            <person name="Mitreva M."/>
        </authorList>
    </citation>
    <scope>NUCLEOTIDE SEQUENCE [LARGE SCALE GENOMIC DNA]</scope>
</reference>
<dbReference type="InterPro" id="IPR029018">
    <property type="entry name" value="Hex-like_dom2"/>
</dbReference>
<comment type="caution">
    <text evidence="13">The sequence shown here is derived from an EMBL/GenBank/DDBJ whole genome shotgun (WGS) entry which is preliminary data.</text>
</comment>
<dbReference type="SUPFAM" id="SSF51445">
    <property type="entry name" value="(Trans)glycosidases"/>
    <property type="match status" value="1"/>
</dbReference>
<dbReference type="GO" id="GO:0006689">
    <property type="term" value="P:ganglioside catabolic process"/>
    <property type="evidence" value="ECO:0007669"/>
    <property type="project" value="TreeGrafter"/>
</dbReference>
<dbReference type="SUPFAM" id="SSF55545">
    <property type="entry name" value="beta-N-acetylhexosaminidase-like domain"/>
    <property type="match status" value="1"/>
</dbReference>
<evidence type="ECO:0000256" key="8">
    <source>
        <dbReference type="PIRSR" id="PIRSR001093-1"/>
    </source>
</evidence>
<feature type="signal peptide" evidence="10">
    <location>
        <begin position="1"/>
        <end position="19"/>
    </location>
</feature>
<evidence type="ECO:0000256" key="5">
    <source>
        <dbReference type="ARBA" id="ARBA00023180"/>
    </source>
</evidence>
<dbReference type="PANTHER" id="PTHR22600:SF21">
    <property type="entry name" value="BETA-HEXOSAMINIDASE A"/>
    <property type="match status" value="1"/>
</dbReference>
<keyword evidence="4 7" id="KW-0378">Hydrolase</keyword>
<feature type="domain" description="Glycoside hydrolase family 20 catalytic" evidence="11">
    <location>
        <begin position="161"/>
        <end position="483"/>
    </location>
</feature>
<feature type="disulfide bond" evidence="9">
    <location>
        <begin position="500"/>
        <end position="518"/>
    </location>
</feature>
<dbReference type="AlphaFoldDB" id="A0A4E0R0M1"/>
<protein>
    <recommendedName>
        <fullName evidence="7">Beta-hexosaminidase</fullName>
        <ecNumber evidence="7">3.2.1.52</ecNumber>
    </recommendedName>
</protein>
<evidence type="ECO:0000256" key="4">
    <source>
        <dbReference type="ARBA" id="ARBA00022801"/>
    </source>
</evidence>
<comment type="catalytic activity">
    <reaction evidence="1 7">
        <text>Hydrolysis of terminal non-reducing N-acetyl-D-hexosamine residues in N-acetyl-beta-D-hexosaminides.</text>
        <dbReference type="EC" id="3.2.1.52"/>
    </reaction>
</comment>
<keyword evidence="5" id="KW-0325">Glycoprotein</keyword>
<dbReference type="GO" id="GO:0016020">
    <property type="term" value="C:membrane"/>
    <property type="evidence" value="ECO:0007669"/>
    <property type="project" value="TreeGrafter"/>
</dbReference>
<dbReference type="FunFam" id="3.20.20.80:FF:000063">
    <property type="entry name" value="Beta-hexosaminidase"/>
    <property type="match status" value="1"/>
</dbReference>
<dbReference type="PRINTS" id="PR00738">
    <property type="entry name" value="GLHYDRLASE20"/>
</dbReference>
<accession>A0A4E0R0M1</accession>
<gene>
    <name evidence="13" type="ORF">D915_008343</name>
</gene>
<dbReference type="CDD" id="cd06562">
    <property type="entry name" value="GH20_HexA_HexB-like"/>
    <property type="match status" value="1"/>
</dbReference>
<dbReference type="GO" id="GO:0005764">
    <property type="term" value="C:lysosome"/>
    <property type="evidence" value="ECO:0007669"/>
    <property type="project" value="TreeGrafter"/>
</dbReference>
<keyword evidence="14" id="KW-1185">Reference proteome</keyword>
<evidence type="ECO:0000313" key="14">
    <source>
        <dbReference type="Proteomes" id="UP000230066"/>
    </source>
</evidence>
<dbReference type="EC" id="3.2.1.52" evidence="7"/>
<feature type="active site" description="Proton donor" evidence="8">
    <location>
        <position position="317"/>
    </location>
</feature>
<dbReference type="GO" id="GO:0004563">
    <property type="term" value="F:beta-N-acetylhexosaminidase activity"/>
    <property type="evidence" value="ECO:0007669"/>
    <property type="project" value="UniProtKB-EC"/>
</dbReference>
<keyword evidence="9" id="KW-1015">Disulfide bond</keyword>
<keyword evidence="6 7" id="KW-0326">Glycosidase</keyword>
<dbReference type="Proteomes" id="UP000230066">
    <property type="component" value="Unassembled WGS sequence"/>
</dbReference>
<organism evidence="13 14">
    <name type="scientific">Fasciola hepatica</name>
    <name type="common">Liver fluke</name>
    <dbReference type="NCBI Taxonomy" id="6192"/>
    <lineage>
        <taxon>Eukaryota</taxon>
        <taxon>Metazoa</taxon>
        <taxon>Spiralia</taxon>
        <taxon>Lophotrochozoa</taxon>
        <taxon>Platyhelminthes</taxon>
        <taxon>Trematoda</taxon>
        <taxon>Digenea</taxon>
        <taxon>Plagiorchiida</taxon>
        <taxon>Echinostomata</taxon>
        <taxon>Echinostomatoidea</taxon>
        <taxon>Fasciolidae</taxon>
        <taxon>Fasciola</taxon>
    </lineage>
</organism>
<dbReference type="GO" id="GO:0030203">
    <property type="term" value="P:glycosaminoglycan metabolic process"/>
    <property type="evidence" value="ECO:0007669"/>
    <property type="project" value="TreeGrafter"/>
</dbReference>
<dbReference type="InterPro" id="IPR015883">
    <property type="entry name" value="Glyco_hydro_20_cat"/>
</dbReference>
<dbReference type="GO" id="GO:0005975">
    <property type="term" value="P:carbohydrate metabolic process"/>
    <property type="evidence" value="ECO:0007669"/>
    <property type="project" value="InterPro"/>
</dbReference>
<proteinExistence type="inferred from homology"/>
<feature type="domain" description="Beta-hexosaminidase eukaryotic type N-terminal" evidence="12">
    <location>
        <begin position="77"/>
        <end position="139"/>
    </location>
</feature>
<dbReference type="PANTHER" id="PTHR22600">
    <property type="entry name" value="BETA-HEXOSAMINIDASE"/>
    <property type="match status" value="1"/>
</dbReference>
<dbReference type="Pfam" id="PF00728">
    <property type="entry name" value="Glyco_hydro_20"/>
    <property type="match status" value="1"/>
</dbReference>
<comment type="similarity">
    <text evidence="2 7">Belongs to the glycosyl hydrolase 20 family.</text>
</comment>
<evidence type="ECO:0000256" key="7">
    <source>
        <dbReference type="PIRNR" id="PIRNR001093"/>
    </source>
</evidence>
<name>A0A4E0R0M1_FASHE</name>
<evidence type="ECO:0000259" key="11">
    <source>
        <dbReference type="Pfam" id="PF00728"/>
    </source>
</evidence>
<dbReference type="Pfam" id="PF14845">
    <property type="entry name" value="Glycohydro_20b2"/>
    <property type="match status" value="1"/>
</dbReference>
<evidence type="ECO:0000256" key="3">
    <source>
        <dbReference type="ARBA" id="ARBA00022729"/>
    </source>
</evidence>
<dbReference type="PIRSF" id="PIRSF001093">
    <property type="entry name" value="B-hxosamndse_ab_euk"/>
    <property type="match status" value="1"/>
</dbReference>
<dbReference type="InterPro" id="IPR017853">
    <property type="entry name" value="GH"/>
</dbReference>
<evidence type="ECO:0000256" key="1">
    <source>
        <dbReference type="ARBA" id="ARBA00001231"/>
    </source>
</evidence>
<sequence>MIVSRFILSITCVCSVTFGLVPRPNQHIRNDEWHSLVSALKFQHPYQECFVLLDAQHRLTDRLRLRQLPIRRQLTVCSKAAIQTVSIALLTMCNETAEVQWPTEAMHEQYTLIVSQKRIDIQAFQVWGALHALETVAQLVRRTEDNQLIIEVQTIYDAPRFTHRGFLIDTARHYLSLESIRNFLDAMAMVKMNVLHWHIVDDESFPFQSITWSNLSRCGAYDSNINVYSHAMIREVLHYARQRGIRVMPEFDTPGHSQSWGNGYPELLTTCYSDNQTNGNLGPINPTTEYTYAFLLKLFLELRNLFPDNLLHLGGDEVDHHCWASNPEVKRFMEEHKFGENYSVLQTYYFEQIIDMLKMSEFVHHSFTPVAWQEVFDRGFRGEKQTVFQVWLPGNWKPKVKEITRAGYRVLLSSCWYLDIISYGIDWHPYYTCDPGDFNGTSEEQARVLGGEAALWGEFVDDTNLFSRAWPRGIPAAERLWSKGDVSIPEFSRRLDEIRCQMVNRGWNAEPANGPGFCPV</sequence>
<evidence type="ECO:0000256" key="2">
    <source>
        <dbReference type="ARBA" id="ARBA00006285"/>
    </source>
</evidence>
<evidence type="ECO:0000256" key="6">
    <source>
        <dbReference type="ARBA" id="ARBA00023295"/>
    </source>
</evidence>
<dbReference type="InterPro" id="IPR029019">
    <property type="entry name" value="HEX_eukaryotic_N"/>
</dbReference>
<feature type="disulfide bond" evidence="9">
    <location>
        <begin position="49"/>
        <end position="93"/>
    </location>
</feature>
<evidence type="ECO:0000256" key="9">
    <source>
        <dbReference type="PIRSR" id="PIRSR001093-2"/>
    </source>
</evidence>
<evidence type="ECO:0000256" key="10">
    <source>
        <dbReference type="SAM" id="SignalP"/>
    </source>
</evidence>
<feature type="chain" id="PRO_5020029128" description="Beta-hexosaminidase" evidence="10">
    <location>
        <begin position="20"/>
        <end position="520"/>
    </location>
</feature>
<dbReference type="Gene3D" id="3.30.379.10">
    <property type="entry name" value="Chitobiase/beta-hexosaminidase domain 2-like"/>
    <property type="match status" value="1"/>
</dbReference>
<evidence type="ECO:0000313" key="13">
    <source>
        <dbReference type="EMBL" id="THD20955.1"/>
    </source>
</evidence>
<keyword evidence="3 10" id="KW-0732">Signal</keyword>
<feature type="disulfide bond" evidence="9">
    <location>
        <begin position="271"/>
        <end position="322"/>
    </location>
</feature>